<name>A0A3G3BVA0_9CAUD</name>
<proteinExistence type="predicted"/>
<sequence>MSPTCKFHITDVVKYCYKNKQNRREVVYMSRKTGEEMAIEFSDFVNVSTNDKQEFANQVTNEHRYLQQEMFNAMMKCIENWAYAHDNGFYDARNEYAVKASKAMIEGLKEKGLW</sequence>
<reference evidence="1 2" key="1">
    <citation type="submission" date="2018-09" db="EMBL/GenBank/DDBJ databases">
        <title>Comparative Genomic Analysis of Eight Novel Haloalkaliphilic Bacteriophages from Lake Elmenteita, Kenya.</title>
        <authorList>
            <person name="Akhwale J.K."/>
        </authorList>
    </citation>
    <scope>NUCLEOTIDE SEQUENCE [LARGE SCALE GENOMIC DNA]</scope>
</reference>
<keyword evidence="2" id="KW-1185">Reference proteome</keyword>
<gene>
    <name evidence="1" type="ORF">vBBcoS136_00033</name>
</gene>
<evidence type="ECO:0000313" key="1">
    <source>
        <dbReference type="EMBL" id="AYP68165.1"/>
    </source>
</evidence>
<accession>A0A3G3BVA0</accession>
<protein>
    <submittedName>
        <fullName evidence="1">Uncharacterized protein</fullName>
    </submittedName>
</protein>
<dbReference type="EMBL" id="MH884508">
    <property type="protein sequence ID" value="AYP68165.1"/>
    <property type="molecule type" value="Genomic_DNA"/>
</dbReference>
<evidence type="ECO:0000313" key="2">
    <source>
        <dbReference type="Proteomes" id="UP000274199"/>
    </source>
</evidence>
<dbReference type="Proteomes" id="UP000274199">
    <property type="component" value="Segment"/>
</dbReference>
<organism evidence="1 2">
    <name type="scientific">Bacillus phage vB_BcoS-136</name>
    <dbReference type="NCBI Taxonomy" id="2419619"/>
    <lineage>
        <taxon>Viruses</taxon>
        <taxon>Duplodnaviria</taxon>
        <taxon>Heunggongvirae</taxon>
        <taxon>Uroviricota</taxon>
        <taxon>Caudoviricetes</taxon>
        <taxon>Heleneionescovirinae</taxon>
        <taxon>Kenyattavirus</taxon>
        <taxon>Kenyattavirus kv136</taxon>
    </lineage>
</organism>